<dbReference type="EMBL" id="QKWK01000014">
    <property type="protein sequence ID" value="TXT04803.1"/>
    <property type="molecule type" value="Genomic_DNA"/>
</dbReference>
<comment type="caution">
    <text evidence="2">The sequence shown here is derived from an EMBL/GenBank/DDBJ whole genome shotgun (WGS) entry which is preliminary data.</text>
</comment>
<evidence type="ECO:0000313" key="2">
    <source>
        <dbReference type="EMBL" id="TXT04803.1"/>
    </source>
</evidence>
<protein>
    <recommendedName>
        <fullName evidence="1">Tc1-like transposase DDE domain-containing protein</fullName>
    </recommendedName>
</protein>
<gene>
    <name evidence="2" type="ORF">VHUM_04071</name>
</gene>
<proteinExistence type="predicted"/>
<dbReference type="OrthoDB" id="2417635at2759"/>
<feature type="domain" description="Tc1-like transposase DDE" evidence="1">
    <location>
        <begin position="26"/>
        <end position="98"/>
    </location>
</feature>
<sequence>MTGEVYLEEIVKKHLLPAFKRLKASWTRRYGPGYRPWVLEDNVKTHTGTATRSWAKGAGMRYLNHPSSSPDLNPIEHAWALLKRMINELPRRPTTIDELFEVAARLWMEIPQEKLNNMVRSMGERLRAVRLNRGGPTKY</sequence>
<dbReference type="GO" id="GO:0003676">
    <property type="term" value="F:nucleic acid binding"/>
    <property type="evidence" value="ECO:0007669"/>
    <property type="project" value="InterPro"/>
</dbReference>
<dbReference type="InterPro" id="IPR038717">
    <property type="entry name" value="Tc1-like_DDE_dom"/>
</dbReference>
<accession>A0A7D8Z0B7</accession>
<keyword evidence="3" id="KW-1185">Reference proteome</keyword>
<dbReference type="Pfam" id="PF13358">
    <property type="entry name" value="DDE_3"/>
    <property type="match status" value="1"/>
</dbReference>
<evidence type="ECO:0000259" key="1">
    <source>
        <dbReference type="Pfam" id="PF13358"/>
    </source>
</evidence>
<dbReference type="Gene3D" id="3.30.420.10">
    <property type="entry name" value="Ribonuclease H-like superfamily/Ribonuclease H"/>
    <property type="match status" value="1"/>
</dbReference>
<name>A0A7D8Z0B7_VANHU</name>
<dbReference type="Proteomes" id="UP000473826">
    <property type="component" value="Unassembled WGS sequence"/>
</dbReference>
<evidence type="ECO:0000313" key="3">
    <source>
        <dbReference type="Proteomes" id="UP000473826"/>
    </source>
</evidence>
<dbReference type="AlphaFoldDB" id="A0A7D8Z0B7"/>
<organism evidence="2 3">
    <name type="scientific">Vanrija humicola</name>
    <name type="common">Yeast</name>
    <name type="synonym">Cryptococcus humicola</name>
    <dbReference type="NCBI Taxonomy" id="5417"/>
    <lineage>
        <taxon>Eukaryota</taxon>
        <taxon>Fungi</taxon>
        <taxon>Dikarya</taxon>
        <taxon>Basidiomycota</taxon>
        <taxon>Agaricomycotina</taxon>
        <taxon>Tremellomycetes</taxon>
        <taxon>Trichosporonales</taxon>
        <taxon>Trichosporonaceae</taxon>
        <taxon>Vanrija</taxon>
    </lineage>
</organism>
<dbReference type="InterPro" id="IPR036397">
    <property type="entry name" value="RNaseH_sf"/>
</dbReference>
<reference evidence="2 3" key="1">
    <citation type="journal article" date="2019" name="PLoS Genet.">
        <title>Convergent evolution of linked mating-type loci in basidiomycete fungi.</title>
        <authorList>
            <person name="Sun S."/>
            <person name="Coelho M.A."/>
            <person name="Heitman J."/>
            <person name="Nowrousian M."/>
        </authorList>
    </citation>
    <scope>NUCLEOTIDE SEQUENCE [LARGE SCALE GENOMIC DNA]</scope>
    <source>
        <strain evidence="2 3">CBS 4282</strain>
    </source>
</reference>